<accession>F1TBR2</accession>
<dbReference type="EMBL" id="ACXX02000005">
    <property type="protein sequence ID" value="EGD48083.1"/>
    <property type="molecule type" value="Genomic_DNA"/>
</dbReference>
<organism evidence="1 2">
    <name type="scientific">Ruminiclostridium papyrosolvens DSM 2782</name>
    <dbReference type="NCBI Taxonomy" id="588581"/>
    <lineage>
        <taxon>Bacteria</taxon>
        <taxon>Bacillati</taxon>
        <taxon>Bacillota</taxon>
        <taxon>Clostridia</taxon>
        <taxon>Eubacteriales</taxon>
        <taxon>Oscillospiraceae</taxon>
        <taxon>Ruminiclostridium</taxon>
    </lineage>
</organism>
<dbReference type="STRING" id="588581.Cpap_2770"/>
<dbReference type="AlphaFoldDB" id="F1TBR2"/>
<reference evidence="1" key="1">
    <citation type="submission" date="2009-07" db="EMBL/GenBank/DDBJ databases">
        <authorList>
            <consortium name="US DOE Joint Genome Institute (JGI-PGF)"/>
            <person name="Lucas S."/>
            <person name="Copeland A."/>
            <person name="Lapidus A."/>
            <person name="Glavina del Rio T."/>
            <person name="Tice H."/>
            <person name="Bruce D."/>
            <person name="Goodwin L."/>
            <person name="Pitluck S."/>
            <person name="Larimer F."/>
            <person name="Land M.L."/>
            <person name="Mouttaki H."/>
            <person name="He Z."/>
            <person name="Zhou J."/>
            <person name="Hemme C.L."/>
        </authorList>
    </citation>
    <scope>NUCLEOTIDE SEQUENCE [LARGE SCALE GENOMIC DNA]</scope>
    <source>
        <strain evidence="1">DSM 2782</strain>
    </source>
</reference>
<gene>
    <name evidence="1" type="ORF">Cpap_2770</name>
</gene>
<name>F1TBR2_9FIRM</name>
<dbReference type="OrthoDB" id="1706537at2"/>
<dbReference type="RefSeq" id="WP_004618914.1">
    <property type="nucleotide sequence ID" value="NZ_ACXX02000005.1"/>
</dbReference>
<sequence>MLQYVMFIINSGKFASNNMAHIFEDYTWWIGLVKKVLKKAETFEMRLWSDDVEAIESGLKYGTKVNNKETEEIVFQGKVTNDFEIEVQEDFMSREGYIKWFTLNLYRGEKLLFSSGHYGDETLVFDLSEEEAHRIQEWAKQYPVIKRVDVYNETIRTKF</sequence>
<reference evidence="1" key="2">
    <citation type="submission" date="2011-01" db="EMBL/GenBank/DDBJ databases">
        <title>The Non-contiguous Finished genome of Clostridium papyrosolvens.</title>
        <authorList>
            <person name="Lucas S."/>
            <person name="Copeland A."/>
            <person name="Lapidus A."/>
            <person name="Cheng J.-F."/>
            <person name="Goodwin L."/>
            <person name="Pitluck S."/>
            <person name="Misra M."/>
            <person name="Chertkov O."/>
            <person name="Detter J.C."/>
            <person name="Han C."/>
            <person name="Tapia R."/>
            <person name="Land M."/>
            <person name="Hauser L."/>
            <person name="Kyrpides N."/>
            <person name="Ivanova N."/>
            <person name="Pagani I."/>
            <person name="Mouttaki H."/>
            <person name="He Z."/>
            <person name="Zhou J."/>
            <person name="Hemme C.L."/>
            <person name="Woyke T."/>
        </authorList>
    </citation>
    <scope>NUCLEOTIDE SEQUENCE [LARGE SCALE GENOMIC DNA]</scope>
    <source>
        <strain evidence="1">DSM 2782</strain>
    </source>
</reference>
<keyword evidence="2" id="KW-1185">Reference proteome</keyword>
<protein>
    <submittedName>
        <fullName evidence="1">Uncharacterized protein</fullName>
    </submittedName>
</protein>
<dbReference type="Proteomes" id="UP000003860">
    <property type="component" value="Unassembled WGS sequence"/>
</dbReference>
<comment type="caution">
    <text evidence="1">The sequence shown here is derived from an EMBL/GenBank/DDBJ whole genome shotgun (WGS) entry which is preliminary data.</text>
</comment>
<proteinExistence type="predicted"/>
<evidence type="ECO:0000313" key="1">
    <source>
        <dbReference type="EMBL" id="EGD48083.1"/>
    </source>
</evidence>
<evidence type="ECO:0000313" key="2">
    <source>
        <dbReference type="Proteomes" id="UP000003860"/>
    </source>
</evidence>